<dbReference type="Pfam" id="PF07947">
    <property type="entry name" value="YhhN"/>
    <property type="match status" value="1"/>
</dbReference>
<feature type="transmembrane region" description="Helical" evidence="6">
    <location>
        <begin position="190"/>
        <end position="208"/>
    </location>
</feature>
<evidence type="ECO:0000256" key="4">
    <source>
        <dbReference type="ARBA" id="ARBA00022989"/>
    </source>
</evidence>
<evidence type="ECO:0000256" key="2">
    <source>
        <dbReference type="ARBA" id="ARBA00007375"/>
    </source>
</evidence>
<reference evidence="7 8" key="1">
    <citation type="submission" date="2018-09" db="EMBL/GenBank/DDBJ databases">
        <title>Genomic Encyclopedia of Archaeal and Bacterial Type Strains, Phase II (KMG-II): from individual species to whole genera.</title>
        <authorList>
            <person name="Goeker M."/>
        </authorList>
    </citation>
    <scope>NUCLEOTIDE SEQUENCE [LARGE SCALE GENOMIC DNA]</scope>
    <source>
        <strain evidence="7 8">DSM 26283</strain>
    </source>
</reference>
<proteinExistence type="inferred from homology"/>
<name>A0A420DGM6_9FLAO</name>
<dbReference type="GO" id="GO:0016787">
    <property type="term" value="F:hydrolase activity"/>
    <property type="evidence" value="ECO:0007669"/>
    <property type="project" value="TreeGrafter"/>
</dbReference>
<evidence type="ECO:0000256" key="6">
    <source>
        <dbReference type="SAM" id="Phobius"/>
    </source>
</evidence>
<keyword evidence="3 6" id="KW-0812">Transmembrane</keyword>
<feature type="transmembrane region" description="Helical" evidence="6">
    <location>
        <begin position="134"/>
        <end position="152"/>
    </location>
</feature>
<keyword evidence="4 6" id="KW-1133">Transmembrane helix</keyword>
<accession>A0A420DGM6</accession>
<keyword evidence="8" id="KW-1185">Reference proteome</keyword>
<dbReference type="AlphaFoldDB" id="A0A420DGM6"/>
<comment type="similarity">
    <text evidence="2">Belongs to the TMEM86 family.</text>
</comment>
<gene>
    <name evidence="7" type="ORF">BXY80_2147</name>
</gene>
<evidence type="ECO:0000256" key="5">
    <source>
        <dbReference type="ARBA" id="ARBA00023136"/>
    </source>
</evidence>
<feature type="transmembrane region" description="Helical" evidence="6">
    <location>
        <begin position="24"/>
        <end position="41"/>
    </location>
</feature>
<keyword evidence="5 6" id="KW-0472">Membrane</keyword>
<dbReference type="EMBL" id="RAQJ01000004">
    <property type="protein sequence ID" value="RKE92230.1"/>
    <property type="molecule type" value="Genomic_DNA"/>
</dbReference>
<feature type="transmembrane region" description="Helical" evidence="6">
    <location>
        <begin position="79"/>
        <end position="98"/>
    </location>
</feature>
<protein>
    <submittedName>
        <fullName evidence="7">Putative membrane protein YhhN</fullName>
    </submittedName>
</protein>
<feature type="transmembrane region" description="Helical" evidence="6">
    <location>
        <begin position="104"/>
        <end position="122"/>
    </location>
</feature>
<dbReference type="GO" id="GO:0016020">
    <property type="term" value="C:membrane"/>
    <property type="evidence" value="ECO:0007669"/>
    <property type="project" value="UniProtKB-SubCell"/>
</dbReference>
<dbReference type="Proteomes" id="UP000284892">
    <property type="component" value="Unassembled WGS sequence"/>
</dbReference>
<evidence type="ECO:0000313" key="7">
    <source>
        <dbReference type="EMBL" id="RKE92230.1"/>
    </source>
</evidence>
<dbReference type="PANTHER" id="PTHR31885">
    <property type="entry name" value="GH04784P"/>
    <property type="match status" value="1"/>
</dbReference>
<feature type="transmembrane region" description="Helical" evidence="6">
    <location>
        <begin position="214"/>
        <end position="237"/>
    </location>
</feature>
<dbReference type="RefSeq" id="WP_245977263.1">
    <property type="nucleotide sequence ID" value="NZ_RAQJ01000004.1"/>
</dbReference>
<evidence type="ECO:0000256" key="3">
    <source>
        <dbReference type="ARBA" id="ARBA00022692"/>
    </source>
</evidence>
<evidence type="ECO:0000313" key="8">
    <source>
        <dbReference type="Proteomes" id="UP000284892"/>
    </source>
</evidence>
<dbReference type="InterPro" id="IPR012506">
    <property type="entry name" value="TMEM86B-like"/>
</dbReference>
<feature type="transmembrane region" description="Helical" evidence="6">
    <location>
        <begin position="158"/>
        <end position="178"/>
    </location>
</feature>
<comment type="subcellular location">
    <subcellularLocation>
        <location evidence="1">Membrane</location>
        <topology evidence="1">Multi-pass membrane protein</topology>
    </subcellularLocation>
</comment>
<dbReference type="PANTHER" id="PTHR31885:SF6">
    <property type="entry name" value="GH04784P"/>
    <property type="match status" value="1"/>
</dbReference>
<evidence type="ECO:0000256" key="1">
    <source>
        <dbReference type="ARBA" id="ARBA00004141"/>
    </source>
</evidence>
<comment type="caution">
    <text evidence="7">The sequence shown here is derived from an EMBL/GenBank/DDBJ whole genome shotgun (WGS) entry which is preliminary data.</text>
</comment>
<feature type="transmembrane region" description="Helical" evidence="6">
    <location>
        <begin position="47"/>
        <end position="67"/>
    </location>
</feature>
<sequence length="244" mass="27711">MTDELNIFDTLCTISIISMSIKHIKPFSIIFFLIVLAELIFDSSTNLSQLHYITKPAIVVSLLIFFWKQSQHLNNRLRLTTALALIFSVIGDILLMFVEHSPNYFMLGLVSFLIAHLMYAFVFLKHRNKNKNPIGFVGLLLIYAAGLFYLLKDGLGDMLIPVIVYMIIILSMATTAFLRKSEVNTSSYNFVFLGAVLFMMSDSLLALNKFYQSLAYSNITIMLTYALAQYFIVIGILKLSESPR</sequence>
<organism evidence="7 8">
    <name type="scientific">Ichthyenterobacterium magnum</name>
    <dbReference type="NCBI Taxonomy" id="1230530"/>
    <lineage>
        <taxon>Bacteria</taxon>
        <taxon>Pseudomonadati</taxon>
        <taxon>Bacteroidota</taxon>
        <taxon>Flavobacteriia</taxon>
        <taxon>Flavobacteriales</taxon>
        <taxon>Flavobacteriaceae</taxon>
        <taxon>Ichthyenterobacterium</taxon>
    </lineage>
</organism>